<evidence type="ECO:0000313" key="2">
    <source>
        <dbReference type="Proteomes" id="UP000078200"/>
    </source>
</evidence>
<evidence type="ECO:0008006" key="3">
    <source>
        <dbReference type="Google" id="ProtNLM"/>
    </source>
</evidence>
<name>A0A1A9UHZ6_GLOAU</name>
<reference evidence="1" key="1">
    <citation type="submission" date="2020-05" db="UniProtKB">
        <authorList>
            <consortium name="EnsemblMetazoa"/>
        </authorList>
    </citation>
    <scope>IDENTIFICATION</scope>
    <source>
        <strain evidence="1">TTRI</strain>
    </source>
</reference>
<sequence>MLAHKVPQFVQTSEYPAVTILKARIVNNLDDFRPISILPAIFKFVEHIIKDQIVVATTAHIYKPQYAFRQWYSAASRLLCVTDSVRADNNIISSNALLSLHLSKALNSLHHSSYLRDRSQFQRCQEIGLGPVFLMRSGVPLVLFEKFRFLHCAEILNSLYLGSINGVLSDRLWQV</sequence>
<keyword evidence="2" id="KW-1185">Reference proteome</keyword>
<proteinExistence type="predicted"/>
<organism evidence="1 2">
    <name type="scientific">Glossina austeni</name>
    <name type="common">Savannah tsetse fly</name>
    <dbReference type="NCBI Taxonomy" id="7395"/>
    <lineage>
        <taxon>Eukaryota</taxon>
        <taxon>Metazoa</taxon>
        <taxon>Ecdysozoa</taxon>
        <taxon>Arthropoda</taxon>
        <taxon>Hexapoda</taxon>
        <taxon>Insecta</taxon>
        <taxon>Pterygota</taxon>
        <taxon>Neoptera</taxon>
        <taxon>Endopterygota</taxon>
        <taxon>Diptera</taxon>
        <taxon>Brachycera</taxon>
        <taxon>Muscomorpha</taxon>
        <taxon>Hippoboscoidea</taxon>
        <taxon>Glossinidae</taxon>
        <taxon>Glossina</taxon>
    </lineage>
</organism>
<dbReference type="EnsemblMetazoa" id="GAUT005425-RA">
    <property type="protein sequence ID" value="GAUT005425-PA"/>
    <property type="gene ID" value="GAUT005425"/>
</dbReference>
<dbReference type="Proteomes" id="UP000078200">
    <property type="component" value="Unassembled WGS sequence"/>
</dbReference>
<accession>A0A1A9UHZ6</accession>
<protein>
    <recommendedName>
        <fullName evidence="3">Reverse transcriptase domain-containing protein</fullName>
    </recommendedName>
</protein>
<dbReference type="AlphaFoldDB" id="A0A1A9UHZ6"/>
<dbReference type="VEuPathDB" id="VectorBase:GAUT005425"/>
<evidence type="ECO:0000313" key="1">
    <source>
        <dbReference type="EnsemblMetazoa" id="GAUT005425-PA"/>
    </source>
</evidence>